<proteinExistence type="predicted"/>
<dbReference type="EMBL" id="WUQX01000001">
    <property type="protein sequence ID" value="MXP76282.1"/>
    <property type="molecule type" value="Genomic_DNA"/>
</dbReference>
<organism evidence="2 3">
    <name type="scientific">Sporofaciens musculi</name>
    <dbReference type="NCBI Taxonomy" id="2681861"/>
    <lineage>
        <taxon>Bacteria</taxon>
        <taxon>Bacillati</taxon>
        <taxon>Bacillota</taxon>
        <taxon>Clostridia</taxon>
        <taxon>Lachnospirales</taxon>
        <taxon>Lachnospiraceae</taxon>
        <taxon>Sporofaciens</taxon>
    </lineage>
</organism>
<feature type="domain" description="HTH cro/C1-type" evidence="1">
    <location>
        <begin position="17"/>
        <end position="65"/>
    </location>
</feature>
<protein>
    <submittedName>
        <fullName evidence="2">Helix-turn-helix domain-containing protein</fullName>
    </submittedName>
</protein>
<reference evidence="2 3" key="1">
    <citation type="submission" date="2019-12" db="EMBL/GenBank/DDBJ databases">
        <title>Sporaefaciens musculi gen. nov., sp. nov., a novel bacterium isolated from the caecum of an obese mouse.</title>
        <authorList>
            <person name="Rasmussen T.S."/>
            <person name="Streidl T."/>
            <person name="Hitch T.C.A."/>
            <person name="Wortmann E."/>
            <person name="Deptula P."/>
            <person name="Hansen M."/>
            <person name="Nielsen D.S."/>
            <person name="Clavel T."/>
            <person name="Vogensen F.K."/>
        </authorList>
    </citation>
    <scope>NUCLEOTIDE SEQUENCE [LARGE SCALE GENOMIC DNA]</scope>
    <source>
        <strain evidence="2 3">WCA-9-b2</strain>
    </source>
</reference>
<keyword evidence="3" id="KW-1185">Reference proteome</keyword>
<evidence type="ECO:0000313" key="3">
    <source>
        <dbReference type="Proteomes" id="UP000460412"/>
    </source>
</evidence>
<dbReference type="Proteomes" id="UP000460412">
    <property type="component" value="Unassembled WGS sequence"/>
</dbReference>
<dbReference type="Pfam" id="PF13443">
    <property type="entry name" value="HTH_26"/>
    <property type="match status" value="1"/>
</dbReference>
<dbReference type="RefSeq" id="WP_159751433.1">
    <property type="nucleotide sequence ID" value="NZ_WUQX01000001.1"/>
</dbReference>
<gene>
    <name evidence="2" type="ORF">GN277_13010</name>
</gene>
<evidence type="ECO:0000313" key="2">
    <source>
        <dbReference type="EMBL" id="MXP76282.1"/>
    </source>
</evidence>
<dbReference type="AlphaFoldDB" id="A0A7X3MH69"/>
<sequence>MIDYSPFWKTLKNSTESTYTLIHKHHISSSTIDKLRKNKPLNTTTLNDLCRILNCRIEDICKYVASDNDQKL</sequence>
<accession>A0A7X3MH69</accession>
<name>A0A7X3MH69_9FIRM</name>
<evidence type="ECO:0000259" key="1">
    <source>
        <dbReference type="Pfam" id="PF13443"/>
    </source>
</evidence>
<dbReference type="InterPro" id="IPR001387">
    <property type="entry name" value="Cro/C1-type_HTH"/>
</dbReference>
<comment type="caution">
    <text evidence="2">The sequence shown here is derived from an EMBL/GenBank/DDBJ whole genome shotgun (WGS) entry which is preliminary data.</text>
</comment>